<comment type="caution">
    <text evidence="14">The sequence shown here is derived from an EMBL/GenBank/DDBJ whole genome shotgun (WGS) entry which is preliminary data.</text>
</comment>
<evidence type="ECO:0000256" key="5">
    <source>
        <dbReference type="ARBA" id="ARBA00022485"/>
    </source>
</evidence>
<name>A0AA35SZR5_GEOBA</name>
<evidence type="ECO:0000313" key="15">
    <source>
        <dbReference type="Proteomes" id="UP001174909"/>
    </source>
</evidence>
<evidence type="ECO:0000256" key="10">
    <source>
        <dbReference type="ARBA" id="ARBA00023014"/>
    </source>
</evidence>
<dbReference type="AlphaFoldDB" id="A0AA35SZR5"/>
<organism evidence="14 15">
    <name type="scientific">Geodia barretti</name>
    <name type="common">Barrett's horny sponge</name>
    <dbReference type="NCBI Taxonomy" id="519541"/>
    <lineage>
        <taxon>Eukaryota</taxon>
        <taxon>Metazoa</taxon>
        <taxon>Porifera</taxon>
        <taxon>Demospongiae</taxon>
        <taxon>Heteroscleromorpha</taxon>
        <taxon>Tetractinellida</taxon>
        <taxon>Astrophorina</taxon>
        <taxon>Geodiidae</taxon>
        <taxon>Geodia</taxon>
    </lineage>
</organism>
<dbReference type="InterPro" id="IPR005122">
    <property type="entry name" value="Uracil-DNA_glycosylase-like"/>
</dbReference>
<dbReference type="InterPro" id="IPR051536">
    <property type="entry name" value="UDG_Type-4/5"/>
</dbReference>
<evidence type="ECO:0000259" key="13">
    <source>
        <dbReference type="SMART" id="SM00986"/>
    </source>
</evidence>
<evidence type="ECO:0000256" key="12">
    <source>
        <dbReference type="SAM" id="MobiDB-lite"/>
    </source>
</evidence>
<dbReference type="EMBL" id="CASHTH010002956">
    <property type="protein sequence ID" value="CAI8037701.1"/>
    <property type="molecule type" value="Genomic_DNA"/>
</dbReference>
<evidence type="ECO:0000256" key="4">
    <source>
        <dbReference type="ARBA" id="ARBA00019403"/>
    </source>
</evidence>
<dbReference type="GO" id="GO:0006281">
    <property type="term" value="P:DNA repair"/>
    <property type="evidence" value="ECO:0007669"/>
    <property type="project" value="UniProtKB-KW"/>
</dbReference>
<accession>A0AA35SZR5</accession>
<evidence type="ECO:0000256" key="6">
    <source>
        <dbReference type="ARBA" id="ARBA00022723"/>
    </source>
</evidence>
<keyword evidence="6" id="KW-0479">Metal-binding</keyword>
<reference evidence="14" key="1">
    <citation type="submission" date="2023-03" db="EMBL/GenBank/DDBJ databases">
        <authorList>
            <person name="Steffen K."/>
            <person name="Cardenas P."/>
        </authorList>
    </citation>
    <scope>NUCLEOTIDE SEQUENCE</scope>
</reference>
<evidence type="ECO:0000256" key="2">
    <source>
        <dbReference type="ARBA" id="ARBA00006521"/>
    </source>
</evidence>
<keyword evidence="15" id="KW-1185">Reference proteome</keyword>
<dbReference type="SMART" id="SM00986">
    <property type="entry name" value="UDG"/>
    <property type="match status" value="1"/>
</dbReference>
<keyword evidence="7" id="KW-0227">DNA damage</keyword>
<evidence type="ECO:0000256" key="7">
    <source>
        <dbReference type="ARBA" id="ARBA00022763"/>
    </source>
</evidence>
<dbReference type="SMART" id="SM00987">
    <property type="entry name" value="UreE_C"/>
    <property type="match status" value="1"/>
</dbReference>
<evidence type="ECO:0000313" key="14">
    <source>
        <dbReference type="EMBL" id="CAI8037701.1"/>
    </source>
</evidence>
<dbReference type="PANTHER" id="PTHR33693">
    <property type="entry name" value="TYPE-5 URACIL-DNA GLYCOSYLASE"/>
    <property type="match status" value="1"/>
</dbReference>
<evidence type="ECO:0000256" key="3">
    <source>
        <dbReference type="ARBA" id="ARBA00012030"/>
    </source>
</evidence>
<proteinExistence type="inferred from homology"/>
<dbReference type="Proteomes" id="UP001174909">
    <property type="component" value="Unassembled WGS sequence"/>
</dbReference>
<dbReference type="Pfam" id="PF03167">
    <property type="entry name" value="UDG"/>
    <property type="match status" value="1"/>
</dbReference>
<keyword evidence="11" id="KW-0234">DNA repair</keyword>
<evidence type="ECO:0000256" key="1">
    <source>
        <dbReference type="ARBA" id="ARBA00001400"/>
    </source>
</evidence>
<comment type="similarity">
    <text evidence="2">Belongs to the uracil-DNA glycosylase (UDG) superfamily. Type 4 (UDGa) family.</text>
</comment>
<dbReference type="GO" id="GO:0004844">
    <property type="term" value="F:uracil DNA N-glycosylase activity"/>
    <property type="evidence" value="ECO:0007669"/>
    <property type="project" value="UniProtKB-EC"/>
</dbReference>
<evidence type="ECO:0000256" key="11">
    <source>
        <dbReference type="ARBA" id="ARBA00023204"/>
    </source>
</evidence>
<dbReference type="EC" id="3.2.2.27" evidence="3"/>
<dbReference type="GO" id="GO:0051539">
    <property type="term" value="F:4 iron, 4 sulfur cluster binding"/>
    <property type="evidence" value="ECO:0007669"/>
    <property type="project" value="UniProtKB-KW"/>
</dbReference>
<comment type="catalytic activity">
    <reaction evidence="1">
        <text>Hydrolyzes single-stranded DNA or mismatched double-stranded DNA and polynucleotides, releasing free uracil.</text>
        <dbReference type="EC" id="3.2.2.27"/>
    </reaction>
</comment>
<dbReference type="NCBIfam" id="TIGR00758">
    <property type="entry name" value="UDG_fam4"/>
    <property type="match status" value="1"/>
</dbReference>
<dbReference type="Gene3D" id="3.40.470.10">
    <property type="entry name" value="Uracil-DNA glycosylase-like domain"/>
    <property type="match status" value="1"/>
</dbReference>
<dbReference type="GO" id="GO:0046872">
    <property type="term" value="F:metal ion binding"/>
    <property type="evidence" value="ECO:0007669"/>
    <property type="project" value="UniProtKB-KW"/>
</dbReference>
<dbReference type="InterPro" id="IPR036895">
    <property type="entry name" value="Uracil-DNA_glycosylase-like_sf"/>
</dbReference>
<keyword evidence="10" id="KW-0411">Iron-sulfur</keyword>
<dbReference type="PANTHER" id="PTHR33693:SF1">
    <property type="entry name" value="TYPE-4 URACIL-DNA GLYCOSYLASE"/>
    <property type="match status" value="1"/>
</dbReference>
<evidence type="ECO:0000256" key="8">
    <source>
        <dbReference type="ARBA" id="ARBA00022801"/>
    </source>
</evidence>
<gene>
    <name evidence="14" type="ORF">GBAR_LOCUS21097</name>
</gene>
<dbReference type="CDD" id="cd10030">
    <property type="entry name" value="UDG-F4_TTUDGA_SPO1dp_like"/>
    <property type="match status" value="1"/>
</dbReference>
<feature type="region of interest" description="Disordered" evidence="12">
    <location>
        <begin position="170"/>
        <end position="201"/>
    </location>
</feature>
<keyword evidence="5" id="KW-0004">4Fe-4S</keyword>
<evidence type="ECO:0000256" key="9">
    <source>
        <dbReference type="ARBA" id="ARBA00023004"/>
    </source>
</evidence>
<dbReference type="SUPFAM" id="SSF52141">
    <property type="entry name" value="Uracil-DNA glycosylase-like"/>
    <property type="match status" value="1"/>
</dbReference>
<keyword evidence="8" id="KW-0378">Hydrolase</keyword>
<keyword evidence="9" id="KW-0408">Iron</keyword>
<protein>
    <recommendedName>
        <fullName evidence="4">Type-4 uracil-DNA glycosylase</fullName>
        <ecNumber evidence="3">3.2.2.27</ecNumber>
    </recommendedName>
</protein>
<sequence length="201" mass="21646">MDSLDDVAQAVRACTDCPLHRGRTNAVPGEGSPSADLMFIGEGPGFHEDRQGRPFVGPAGQLLEGLLASIGTNRDEVFIANMVKCRPPDNRDPQPPEIAACAKYLERQIELVNPKLIVTLGRFSLGRFFPGESVTRARGKLREKDGHQIFPVLHPRCGVEASRVAINFGGGLSSNRSRPRRAPPTGAGGRRCVHSGHGYAS</sequence>
<dbReference type="InterPro" id="IPR005273">
    <property type="entry name" value="Ura-DNA_glyco_family4"/>
</dbReference>
<feature type="domain" description="Uracil-DNA glycosylase-like" evidence="13">
    <location>
        <begin position="28"/>
        <end position="154"/>
    </location>
</feature>